<dbReference type="AlphaFoldDB" id="A0A135SCW5"/>
<keyword evidence="1" id="KW-1133">Transmembrane helix</keyword>
<evidence type="ECO:0000313" key="2">
    <source>
        <dbReference type="EMBL" id="KXH33754.1"/>
    </source>
</evidence>
<sequence>MPSLNFSPYAPRRRRSPRVVITWVAAWLTVLTLTWWIVSRRSSAGGLAAGGGGMEQLTEADAVIKGKDVPPESGA</sequence>
<comment type="caution">
    <text evidence="2">The sequence shown here is derived from an EMBL/GenBank/DDBJ whole genome shotgun (WGS) entry which is preliminary data.</text>
</comment>
<evidence type="ECO:0000313" key="3">
    <source>
        <dbReference type="Proteomes" id="UP000070121"/>
    </source>
</evidence>
<evidence type="ECO:0000256" key="1">
    <source>
        <dbReference type="SAM" id="Phobius"/>
    </source>
</evidence>
<gene>
    <name evidence="2" type="ORF">CSAL01_00485</name>
</gene>
<proteinExistence type="predicted"/>
<keyword evidence="3" id="KW-1185">Reference proteome</keyword>
<name>A0A135SCW5_9PEZI</name>
<organism evidence="2 3">
    <name type="scientific">Colletotrichum salicis</name>
    <dbReference type="NCBI Taxonomy" id="1209931"/>
    <lineage>
        <taxon>Eukaryota</taxon>
        <taxon>Fungi</taxon>
        <taxon>Dikarya</taxon>
        <taxon>Ascomycota</taxon>
        <taxon>Pezizomycotina</taxon>
        <taxon>Sordariomycetes</taxon>
        <taxon>Hypocreomycetidae</taxon>
        <taxon>Glomerellales</taxon>
        <taxon>Glomerellaceae</taxon>
        <taxon>Colletotrichum</taxon>
        <taxon>Colletotrichum acutatum species complex</taxon>
    </lineage>
</organism>
<protein>
    <submittedName>
        <fullName evidence="2">Uncharacterized protein</fullName>
    </submittedName>
</protein>
<reference evidence="2 3" key="1">
    <citation type="submission" date="2014-02" db="EMBL/GenBank/DDBJ databases">
        <title>The genome sequence of Colletotrichum salicis CBS 607.94.</title>
        <authorList>
            <person name="Baroncelli R."/>
            <person name="Thon M.R."/>
        </authorList>
    </citation>
    <scope>NUCLEOTIDE SEQUENCE [LARGE SCALE GENOMIC DNA]</scope>
    <source>
        <strain evidence="2 3">CBS 607.94</strain>
    </source>
</reference>
<keyword evidence="1" id="KW-0812">Transmembrane</keyword>
<feature type="transmembrane region" description="Helical" evidence="1">
    <location>
        <begin position="20"/>
        <end position="38"/>
    </location>
</feature>
<dbReference type="Proteomes" id="UP000070121">
    <property type="component" value="Unassembled WGS sequence"/>
</dbReference>
<dbReference type="EMBL" id="JFFI01002434">
    <property type="protein sequence ID" value="KXH33754.1"/>
    <property type="molecule type" value="Genomic_DNA"/>
</dbReference>
<accession>A0A135SCW5</accession>
<keyword evidence="1" id="KW-0472">Membrane</keyword>